<gene>
    <name evidence="2" type="ORF">FJD38_17520</name>
</gene>
<comment type="caution">
    <text evidence="2">The sequence shown here is derived from an EMBL/GenBank/DDBJ whole genome shotgun (WGS) entry which is preliminary data.</text>
</comment>
<dbReference type="Pfam" id="PF26233">
    <property type="entry name" value="NicX"/>
    <property type="match status" value="1"/>
</dbReference>
<proteinExistence type="predicted"/>
<accession>A0ABY3GEP3</accession>
<dbReference type="PANTHER" id="PTHR34448:SF1">
    <property type="entry name" value="BLL6088 PROTEIN"/>
    <property type="match status" value="1"/>
</dbReference>
<dbReference type="SUPFAM" id="SSF144052">
    <property type="entry name" value="Thermophilic metalloprotease-like"/>
    <property type="match status" value="1"/>
</dbReference>
<dbReference type="InterPro" id="IPR058739">
    <property type="entry name" value="NicX"/>
</dbReference>
<dbReference type="PANTHER" id="PTHR34448">
    <property type="entry name" value="AMINOPEPTIDASE"/>
    <property type="match status" value="1"/>
</dbReference>
<name>A0ABY3GEP3_9PSED</name>
<evidence type="ECO:0000313" key="3">
    <source>
        <dbReference type="Proteomes" id="UP000318428"/>
    </source>
</evidence>
<dbReference type="RefSeq" id="WP_122785617.1">
    <property type="nucleotide sequence ID" value="NZ_VFIO01000007.1"/>
</dbReference>
<evidence type="ECO:0000256" key="1">
    <source>
        <dbReference type="ARBA" id="ARBA00022723"/>
    </source>
</evidence>
<dbReference type="InterPro" id="IPR052170">
    <property type="entry name" value="M29_Exopeptidase"/>
</dbReference>
<reference evidence="2 3" key="1">
    <citation type="submission" date="2019-06" db="EMBL/GenBank/DDBJ databases">
        <title>Pseudomonas bimorpha sp. nov. isolated from bovine raw milk and skim milk concentrate.</title>
        <authorList>
            <person name="Hofmann K."/>
            <person name="Huptas C."/>
            <person name="Doll E."/>
            <person name="Scherer S."/>
            <person name="Wenning M."/>
        </authorList>
    </citation>
    <scope>NUCLEOTIDE SEQUENCE [LARGE SCALE GENOMIC DNA]</scope>
    <source>
        <strain evidence="2 3">DSM 108989</strain>
    </source>
</reference>
<evidence type="ECO:0000313" key="2">
    <source>
        <dbReference type="EMBL" id="TWR87828.1"/>
    </source>
</evidence>
<keyword evidence="1" id="KW-0479">Metal-binding</keyword>
<dbReference type="EMBL" id="VFIO01000007">
    <property type="protein sequence ID" value="TWR87828.1"/>
    <property type="molecule type" value="Genomic_DNA"/>
</dbReference>
<dbReference type="Proteomes" id="UP000318428">
    <property type="component" value="Unassembled WGS sequence"/>
</dbReference>
<sequence>MPVSDCELTQMFEHVLSLSKVDATQSVAVLKSHYSNPRTVRAAMEAAQRLGAKVYAVELPSFNHPMAMGNDMTAYCGDTALTGNIAAQRALEAADLIVDTMMLLHSPEQEQILKTGTRILLAVEPPEVLARMLPTLADKARVLAAEKLLKQARSIHVRSRAGSDFKALLGQYPAVTEYGFADEPGRWDHWPSGFLFSWPNEETAQGVLVIDVGDIVLPFKNYSREQITLEIDKGFITSIHGGFEAEYLRDYLKYFNDPEVYGISHIGWGLQPRAQWTAMGLHDKNDGMCMDARAFEGNFLFSTGPNTEVGGTRKTPCHLDIPLRHCDVYLDDVAVVTGGVVNEMPMPRPQIS</sequence>
<protein>
    <submittedName>
        <fullName evidence="2">2,5-dihydroxypyridine 5,6-dioxygenase</fullName>
    </submittedName>
</protein>
<organism evidence="2 3">
    <name type="scientific">Pseudomonas saxonica</name>
    <dbReference type="NCBI Taxonomy" id="2600598"/>
    <lineage>
        <taxon>Bacteria</taxon>
        <taxon>Pseudomonadati</taxon>
        <taxon>Pseudomonadota</taxon>
        <taxon>Gammaproteobacteria</taxon>
        <taxon>Pseudomonadales</taxon>
        <taxon>Pseudomonadaceae</taxon>
        <taxon>Pseudomonas</taxon>
    </lineage>
</organism>
<keyword evidence="3" id="KW-1185">Reference proteome</keyword>